<reference evidence="1 2" key="1">
    <citation type="journal article" date="2021" name="bioRxiv">
        <title>The Gossypium anomalum genome as a resource for cotton improvement and evolutionary analysis of hybrid incompatibility.</title>
        <authorList>
            <person name="Grover C.E."/>
            <person name="Yuan D."/>
            <person name="Arick M.A."/>
            <person name="Miller E.R."/>
            <person name="Hu G."/>
            <person name="Peterson D.G."/>
            <person name="Wendel J.F."/>
            <person name="Udall J.A."/>
        </authorList>
    </citation>
    <scope>NUCLEOTIDE SEQUENCE [LARGE SCALE GENOMIC DNA]</scope>
    <source>
        <strain evidence="1">JFW-Udall</strain>
        <tissue evidence="1">Leaf</tissue>
    </source>
</reference>
<dbReference type="Proteomes" id="UP000701853">
    <property type="component" value="Chromosome 1"/>
</dbReference>
<dbReference type="AlphaFoldDB" id="A0A8J5ZRJ3"/>
<comment type="caution">
    <text evidence="1">The sequence shown here is derived from an EMBL/GenBank/DDBJ whole genome shotgun (WGS) entry which is preliminary data.</text>
</comment>
<accession>A0A8J5ZRJ3</accession>
<proteinExistence type="predicted"/>
<dbReference type="EMBL" id="JAHUZN010000001">
    <property type="protein sequence ID" value="KAG8503005.1"/>
    <property type="molecule type" value="Genomic_DNA"/>
</dbReference>
<gene>
    <name evidence="1" type="ORF">CXB51_001018</name>
</gene>
<keyword evidence="2" id="KW-1185">Reference proteome</keyword>
<sequence>MRVKRCVLACAILMNRCVWRVKEVVKLQCELSQWAVKLETQLKEFKDDFKGVLRSELHNLFEQYLENLTPAASNPVAQVKGKRILGGLPLGFPLKEPLEAPFGFQAKESMATHSSLEIGSTSKIYEGGSLSSSSTLRHKDF</sequence>
<organism evidence="1 2">
    <name type="scientific">Gossypium anomalum</name>
    <dbReference type="NCBI Taxonomy" id="47600"/>
    <lineage>
        <taxon>Eukaryota</taxon>
        <taxon>Viridiplantae</taxon>
        <taxon>Streptophyta</taxon>
        <taxon>Embryophyta</taxon>
        <taxon>Tracheophyta</taxon>
        <taxon>Spermatophyta</taxon>
        <taxon>Magnoliopsida</taxon>
        <taxon>eudicotyledons</taxon>
        <taxon>Gunneridae</taxon>
        <taxon>Pentapetalae</taxon>
        <taxon>rosids</taxon>
        <taxon>malvids</taxon>
        <taxon>Malvales</taxon>
        <taxon>Malvaceae</taxon>
        <taxon>Malvoideae</taxon>
        <taxon>Gossypium</taxon>
    </lineage>
</organism>
<evidence type="ECO:0000313" key="2">
    <source>
        <dbReference type="Proteomes" id="UP000701853"/>
    </source>
</evidence>
<dbReference type="OrthoDB" id="10363996at2759"/>
<name>A0A8J5ZRJ3_9ROSI</name>
<protein>
    <submittedName>
        <fullName evidence="1">Uncharacterized protein</fullName>
    </submittedName>
</protein>
<evidence type="ECO:0000313" key="1">
    <source>
        <dbReference type="EMBL" id="KAG8503005.1"/>
    </source>
</evidence>